<dbReference type="NCBIfam" id="TIGR00931">
    <property type="entry name" value="antiport_nhaC"/>
    <property type="match status" value="1"/>
</dbReference>
<accession>A0A1C7FCF6</accession>
<evidence type="ECO:0000313" key="14">
    <source>
        <dbReference type="Proteomes" id="UP000095131"/>
    </source>
</evidence>
<dbReference type="RefSeq" id="WP_005593949.1">
    <property type="nucleotide sequence ID" value="NZ_CP016414.1"/>
</dbReference>
<dbReference type="InterPro" id="IPR052180">
    <property type="entry name" value="NhaC_Na-H+_Antiporter"/>
</dbReference>
<dbReference type="InterPro" id="IPR004770">
    <property type="entry name" value="Na/H_antiport_NhaC"/>
</dbReference>
<dbReference type="GO" id="GO:0005886">
    <property type="term" value="C:plasma membrane"/>
    <property type="evidence" value="ECO:0007669"/>
    <property type="project" value="UniProtKB-SubCell"/>
</dbReference>
<keyword evidence="4" id="KW-1003">Cell membrane</keyword>
<feature type="transmembrane region" description="Helical" evidence="9">
    <location>
        <begin position="434"/>
        <end position="455"/>
    </location>
</feature>
<evidence type="ECO:0000256" key="3">
    <source>
        <dbReference type="ARBA" id="ARBA00022449"/>
    </source>
</evidence>
<comment type="subcellular location">
    <subcellularLocation>
        <location evidence="1">Cell membrane</location>
        <topology evidence="1">Multi-pass membrane protein</topology>
    </subcellularLocation>
</comment>
<evidence type="ECO:0000259" key="10">
    <source>
        <dbReference type="Pfam" id="PF03553"/>
    </source>
</evidence>
<name>A0A1C7FCF6_9VIBR</name>
<reference evidence="12 14" key="2">
    <citation type="submission" date="2016-08" db="EMBL/GenBank/DDBJ databases">
        <title>Genome sequencing of Vibrio scophthalmi strain FP3289, an isolated from Paralichthys olivaceus.</title>
        <authorList>
            <person name="Han H.-J."/>
        </authorList>
    </citation>
    <scope>NUCLEOTIDE SEQUENCE [LARGE SCALE GENOMIC DNA]</scope>
    <source>
        <strain evidence="12 14">FP3289</strain>
    </source>
</reference>
<evidence type="ECO:0000313" key="12">
    <source>
        <dbReference type="EMBL" id="ODS11959.1"/>
    </source>
</evidence>
<keyword evidence="5 9" id="KW-0812">Transmembrane</keyword>
<feature type="transmembrane region" description="Helical" evidence="9">
    <location>
        <begin position="38"/>
        <end position="55"/>
    </location>
</feature>
<organism evidence="11 13">
    <name type="scientific">Vibrio scophthalmi</name>
    <dbReference type="NCBI Taxonomy" id="45658"/>
    <lineage>
        <taxon>Bacteria</taxon>
        <taxon>Pseudomonadati</taxon>
        <taxon>Pseudomonadota</taxon>
        <taxon>Gammaproteobacteria</taxon>
        <taxon>Vibrionales</taxon>
        <taxon>Vibrionaceae</taxon>
        <taxon>Vibrio</taxon>
    </lineage>
</organism>
<dbReference type="GeneID" id="96873116"/>
<feature type="transmembrane region" description="Helical" evidence="9">
    <location>
        <begin position="196"/>
        <end position="216"/>
    </location>
</feature>
<feature type="transmembrane region" description="Helical" evidence="9">
    <location>
        <begin position="75"/>
        <end position="103"/>
    </location>
</feature>
<keyword evidence="6 9" id="KW-1133">Transmembrane helix</keyword>
<keyword evidence="7 9" id="KW-0472">Membrane</keyword>
<evidence type="ECO:0000256" key="8">
    <source>
        <dbReference type="ARBA" id="ARBA00038435"/>
    </source>
</evidence>
<dbReference type="Proteomes" id="UP000092528">
    <property type="component" value="Chromosome 1"/>
</dbReference>
<evidence type="ECO:0000256" key="1">
    <source>
        <dbReference type="ARBA" id="ARBA00004651"/>
    </source>
</evidence>
<gene>
    <name evidence="12" type="ORF">VSF3289_02227</name>
    <name evidence="11" type="ORF">VSVS05_01900</name>
</gene>
<keyword evidence="2" id="KW-0813">Transport</keyword>
<evidence type="ECO:0000256" key="4">
    <source>
        <dbReference type="ARBA" id="ARBA00022475"/>
    </source>
</evidence>
<dbReference type="GO" id="GO:0015297">
    <property type="term" value="F:antiporter activity"/>
    <property type="evidence" value="ECO:0007669"/>
    <property type="project" value="UniProtKB-KW"/>
</dbReference>
<evidence type="ECO:0000256" key="7">
    <source>
        <dbReference type="ARBA" id="ARBA00023136"/>
    </source>
</evidence>
<evidence type="ECO:0000256" key="5">
    <source>
        <dbReference type="ARBA" id="ARBA00022692"/>
    </source>
</evidence>
<evidence type="ECO:0000313" key="13">
    <source>
        <dbReference type="Proteomes" id="UP000092528"/>
    </source>
</evidence>
<keyword evidence="3" id="KW-0050">Antiport</keyword>
<dbReference type="PATRIC" id="fig|45658.7.peg.1891"/>
<dbReference type="AlphaFoldDB" id="A0A1C7FCF6"/>
<feature type="transmembrane region" description="Helical" evidence="9">
    <location>
        <begin position="110"/>
        <end position="132"/>
    </location>
</feature>
<feature type="transmembrane region" description="Helical" evidence="9">
    <location>
        <begin position="236"/>
        <end position="254"/>
    </location>
</feature>
<dbReference type="EMBL" id="MDCJ01000002">
    <property type="protein sequence ID" value="ODS11959.1"/>
    <property type="molecule type" value="Genomic_DNA"/>
</dbReference>
<feature type="transmembrane region" description="Helical" evidence="9">
    <location>
        <begin position="6"/>
        <end position="26"/>
    </location>
</feature>
<feature type="transmembrane region" description="Helical" evidence="9">
    <location>
        <begin position="309"/>
        <end position="330"/>
    </location>
</feature>
<evidence type="ECO:0000256" key="6">
    <source>
        <dbReference type="ARBA" id="ARBA00022989"/>
    </source>
</evidence>
<comment type="similarity">
    <text evidence="8">Belongs to the NhaC Na(+)/H(+) (TC 2.A.35) antiporter family.</text>
</comment>
<dbReference type="PANTHER" id="PTHR33451:SF3">
    <property type="entry name" value="MALATE-2H(+)_NA(+)-LACTATE ANTIPORTER"/>
    <property type="match status" value="1"/>
</dbReference>
<dbReference type="PANTHER" id="PTHR33451">
    <property type="entry name" value="MALATE-2H(+)/NA(+)-LACTATE ANTIPORTER"/>
    <property type="match status" value="1"/>
</dbReference>
<evidence type="ECO:0000256" key="2">
    <source>
        <dbReference type="ARBA" id="ARBA00022448"/>
    </source>
</evidence>
<dbReference type="Pfam" id="PF03553">
    <property type="entry name" value="Na_H_antiporter"/>
    <property type="match status" value="1"/>
</dbReference>
<dbReference type="OrthoDB" id="9762978at2"/>
<protein>
    <submittedName>
        <fullName evidence="11">Malate-2H(+)/Na(+)-lactate antiporter</fullName>
    </submittedName>
</protein>
<dbReference type="EMBL" id="CP016414">
    <property type="protein sequence ID" value="ANU37024.1"/>
    <property type="molecule type" value="Genomic_DNA"/>
</dbReference>
<keyword evidence="13" id="KW-1185">Reference proteome</keyword>
<sequence length="477" mass="50795">MTQRTLRLPSLTQVIVSLGLFLLMAFSFTAKFNLPIQLALYIGWFIIIVLGLRLGHKYKELEQAALNGISNGLGAVLILLAVGALVGTWISGGIVPTIIYYGLKAIHPSIFLLATMVICSLTALATGTSWGAAGTAGIAMMGIGQGLGVPAPITAGAILSGCYFGDKMSPLSDSVILASSMSNVEVVEHIKGMLPIALISYIITGILFTLFGFHYAGNIDMSQVDGVIAAMDQQFYITPFSFVPVVIVLALLAMRMPSFPVISFGSLLGIVWAVMIQDVNFLTAFQTAWEPYSILSGVDFIDSILNRGGMSSMLGSVAVIVFGLGFGGLLDKVGVLETVAKMFERRVNSAGSLATSTIATAFMGNVFGSAMYVSLILTPKICAKNYDRLGYKRKNLSRNAEFGGTLTSGMVPWSDNGIYMASILGVATLSYAPFMWLSFVCIIVTIVTSYLGLFVDKCEPTAQASEEEESGLQQQNA</sequence>
<proteinExistence type="inferred from homology"/>
<dbReference type="InterPro" id="IPR018461">
    <property type="entry name" value="Na/H_Antiport_NhaC-like_C"/>
</dbReference>
<feature type="transmembrane region" description="Helical" evidence="9">
    <location>
        <begin position="351"/>
        <end position="377"/>
    </location>
</feature>
<feature type="domain" description="Na+/H+ antiporter NhaC-like C-terminal" evidence="10">
    <location>
        <begin position="161"/>
        <end position="452"/>
    </location>
</feature>
<reference evidence="11 13" key="1">
    <citation type="submission" date="2016-07" db="EMBL/GenBank/DDBJ databases">
        <title>Genome sequencing of Vibrio scophthalmi strain VS-05, an isolated from Paralichthys olivaceus.</title>
        <authorList>
            <person name="Han H.-J."/>
        </authorList>
    </citation>
    <scope>NUCLEOTIDE SEQUENCE [LARGE SCALE GENOMIC DNA]</scope>
    <source>
        <strain evidence="11 13">VS-05</strain>
    </source>
</reference>
<evidence type="ECO:0000256" key="9">
    <source>
        <dbReference type="SAM" id="Phobius"/>
    </source>
</evidence>
<evidence type="ECO:0000313" key="11">
    <source>
        <dbReference type="EMBL" id="ANU37024.1"/>
    </source>
</evidence>
<dbReference type="STRING" id="45658.VSVS12_01111"/>
<dbReference type="Proteomes" id="UP000095131">
    <property type="component" value="Unassembled WGS sequence"/>
</dbReference>